<evidence type="ECO:0000313" key="3">
    <source>
        <dbReference type="Proteomes" id="UP000030742"/>
    </source>
</evidence>
<dbReference type="Pfam" id="PF16087">
    <property type="entry name" value="DUF4817"/>
    <property type="match status" value="1"/>
</dbReference>
<proteinExistence type="predicted"/>
<evidence type="ECO:0000259" key="1">
    <source>
        <dbReference type="Pfam" id="PF16087"/>
    </source>
</evidence>
<protein>
    <recommendedName>
        <fullName evidence="1">DUF4817 domain-containing protein</fullName>
    </recommendedName>
</protein>
<dbReference type="PANTHER" id="PTHR47326">
    <property type="entry name" value="TRANSPOSABLE ELEMENT TC3 TRANSPOSASE-LIKE PROTEIN"/>
    <property type="match status" value="1"/>
</dbReference>
<feature type="domain" description="DUF4817" evidence="1">
    <location>
        <begin position="7"/>
        <end position="59"/>
    </location>
</feature>
<dbReference type="Proteomes" id="UP000030742">
    <property type="component" value="Unassembled WGS sequence"/>
</dbReference>
<name>U4U320_DENPD</name>
<dbReference type="InterPro" id="IPR032135">
    <property type="entry name" value="DUF4817"/>
</dbReference>
<accession>U4U320</accession>
<gene>
    <name evidence="2" type="ORF">D910_04144</name>
</gene>
<dbReference type="AlphaFoldDB" id="U4U320"/>
<evidence type="ECO:0000313" key="2">
    <source>
        <dbReference type="EMBL" id="ERL86738.1"/>
    </source>
</evidence>
<dbReference type="EMBL" id="KB631852">
    <property type="protein sequence ID" value="ERL86738.1"/>
    <property type="molecule type" value="Genomic_DNA"/>
</dbReference>
<reference evidence="2 3" key="1">
    <citation type="journal article" date="2013" name="Genome Biol.">
        <title>Draft genome of the mountain pine beetle, Dendroctonus ponderosae Hopkins, a major forest pest.</title>
        <authorList>
            <person name="Keeling C.I."/>
            <person name="Yuen M.M."/>
            <person name="Liao N.Y."/>
            <person name="Docking T.R."/>
            <person name="Chan S.K."/>
            <person name="Taylor G.A."/>
            <person name="Palmquist D.L."/>
            <person name="Jackman S.D."/>
            <person name="Nguyen A."/>
            <person name="Li M."/>
            <person name="Henderson H."/>
            <person name="Janes J.K."/>
            <person name="Zhao Y."/>
            <person name="Pandoh P."/>
            <person name="Moore R."/>
            <person name="Sperling F.A."/>
            <person name="Huber D.P."/>
            <person name="Birol I."/>
            <person name="Jones S.J."/>
            <person name="Bohlmann J."/>
        </authorList>
    </citation>
    <scope>NUCLEOTIDE SEQUENCE</scope>
</reference>
<sequence>MKNYPREERIDMIFTLGDCHKNCLLASRVYAQKFPETNHPKPTVFKRLSHQFEETGIIENPNVSRNLIFKSTNISQSSISRIITKHNFYPYKIQLCQELYGNDFENRTVLHNQHVASIVWSSASLSLRSSAIFKCQLSKQLDWQKWVSKLAPQITGLNSTRLLFVGYIKGIVYHTLTTTSHDLKIRIRDAFKTVIPVLAKFLLSNSLSFYKEYLDVDHKIEF</sequence>
<organism evidence="2 3">
    <name type="scientific">Dendroctonus ponderosae</name>
    <name type="common">Mountain pine beetle</name>
    <dbReference type="NCBI Taxonomy" id="77166"/>
    <lineage>
        <taxon>Eukaryota</taxon>
        <taxon>Metazoa</taxon>
        <taxon>Ecdysozoa</taxon>
        <taxon>Arthropoda</taxon>
        <taxon>Hexapoda</taxon>
        <taxon>Insecta</taxon>
        <taxon>Pterygota</taxon>
        <taxon>Neoptera</taxon>
        <taxon>Endopterygota</taxon>
        <taxon>Coleoptera</taxon>
        <taxon>Polyphaga</taxon>
        <taxon>Cucujiformia</taxon>
        <taxon>Curculionidae</taxon>
        <taxon>Scolytinae</taxon>
        <taxon>Dendroctonus</taxon>
    </lineage>
</organism>
<dbReference type="PANTHER" id="PTHR47326:SF1">
    <property type="entry name" value="HTH PSQ-TYPE DOMAIN-CONTAINING PROTEIN"/>
    <property type="match status" value="1"/>
</dbReference>